<dbReference type="PRINTS" id="PR00461">
    <property type="entry name" value="PLPEROXIDASE"/>
</dbReference>
<evidence type="ECO:0000256" key="1">
    <source>
        <dbReference type="ARBA" id="ARBA00000189"/>
    </source>
</evidence>
<dbReference type="GO" id="GO:0006979">
    <property type="term" value="P:response to oxidative stress"/>
    <property type="evidence" value="ECO:0007669"/>
    <property type="project" value="UniProtKB-UniRule"/>
</dbReference>
<dbReference type="Gene3D" id="1.10.520.10">
    <property type="match status" value="1"/>
</dbReference>
<keyword evidence="16" id="KW-0376">Hydrogen peroxide</keyword>
<evidence type="ECO:0000256" key="14">
    <source>
        <dbReference type="PIRSR" id="PIRSR600823-4"/>
    </source>
</evidence>
<dbReference type="STRING" id="180498.A0A067JTD6"/>
<feature type="binding site" evidence="13">
    <location>
        <position position="71"/>
    </location>
    <ligand>
        <name>Ca(2+)</name>
        <dbReference type="ChEBI" id="CHEBI:29108"/>
        <label>1</label>
    </ligand>
</feature>
<keyword evidence="19" id="KW-1185">Reference proteome</keyword>
<feature type="signal peptide" evidence="16">
    <location>
        <begin position="1"/>
        <end position="21"/>
    </location>
</feature>
<dbReference type="EMBL" id="KK915374">
    <property type="protein sequence ID" value="KDP22794.1"/>
    <property type="molecule type" value="Genomic_DNA"/>
</dbReference>
<dbReference type="SUPFAM" id="SSF48113">
    <property type="entry name" value="Heme-dependent peroxidases"/>
    <property type="match status" value="1"/>
</dbReference>
<feature type="chain" id="PRO_5005103409" description="Peroxidase" evidence="16">
    <location>
        <begin position="22"/>
        <end position="312"/>
    </location>
</feature>
<feature type="binding site" evidence="13">
    <location>
        <position position="64"/>
    </location>
    <ligand>
        <name>Ca(2+)</name>
        <dbReference type="ChEBI" id="CHEBI:29108"/>
        <label>1</label>
    </ligand>
</feature>
<dbReference type="InterPro" id="IPR000823">
    <property type="entry name" value="Peroxidase_pln"/>
</dbReference>
<keyword evidence="6 16" id="KW-0349">Heme</keyword>
<evidence type="ECO:0000256" key="9">
    <source>
        <dbReference type="ARBA" id="ARBA00023004"/>
    </source>
</evidence>
<evidence type="ECO:0000256" key="5">
    <source>
        <dbReference type="ARBA" id="ARBA00022559"/>
    </source>
</evidence>
<comment type="similarity">
    <text evidence="16">Belongs to the peroxidase family. Classical plant (class III) peroxidase subfamily.</text>
</comment>
<keyword evidence="13 16" id="KW-0106">Calcium</keyword>
<evidence type="ECO:0000256" key="15">
    <source>
        <dbReference type="PIRSR" id="PIRSR600823-5"/>
    </source>
</evidence>
<keyword evidence="16" id="KW-0732">Signal</keyword>
<feature type="disulfide bond" evidence="15">
    <location>
        <begin position="115"/>
        <end position="308"/>
    </location>
</feature>
<feature type="binding site" evidence="13">
    <location>
        <position position="188"/>
    </location>
    <ligand>
        <name>Ca(2+)</name>
        <dbReference type="ChEBI" id="CHEBI:29108"/>
        <label>2</label>
    </ligand>
</feature>
<keyword evidence="9 13" id="KW-0408">Iron</keyword>
<evidence type="ECO:0000256" key="7">
    <source>
        <dbReference type="ARBA" id="ARBA00022723"/>
    </source>
</evidence>
<comment type="cofactor">
    <cofactor evidence="13 16">
        <name>heme b</name>
        <dbReference type="ChEBI" id="CHEBI:60344"/>
    </cofactor>
    <text evidence="13 16">Binds 1 heme b (iron(II)-protoporphyrin IX) group per subunit.</text>
</comment>
<dbReference type="CDD" id="cd00693">
    <property type="entry name" value="secretory_peroxidase"/>
    <property type="match status" value="1"/>
</dbReference>
<reference evidence="18 19" key="1">
    <citation type="journal article" date="2014" name="PLoS ONE">
        <title>Global Analysis of Gene Expression Profiles in Physic Nut (Jatropha curcas L.) Seedlings Exposed to Salt Stress.</title>
        <authorList>
            <person name="Zhang L."/>
            <person name="Zhang C."/>
            <person name="Wu P."/>
            <person name="Chen Y."/>
            <person name="Li M."/>
            <person name="Jiang H."/>
            <person name="Wu G."/>
        </authorList>
    </citation>
    <scope>NUCLEOTIDE SEQUENCE [LARGE SCALE GENOMIC DNA]</scope>
    <source>
        <strain evidence="19">cv. GZQX0401</strain>
        <tissue evidence="18">Young leaves</tissue>
    </source>
</reference>
<feature type="site" description="Transition state stabilizer" evidence="14">
    <location>
        <position position="59"/>
    </location>
</feature>
<dbReference type="GO" id="GO:0005576">
    <property type="term" value="C:extracellular region"/>
    <property type="evidence" value="ECO:0007669"/>
    <property type="project" value="UniProtKB-SubCell"/>
</dbReference>
<feature type="binding site" evidence="12">
    <location>
        <position position="157"/>
    </location>
    <ligand>
        <name>substrate</name>
    </ligand>
</feature>
<keyword evidence="10 15" id="KW-1015">Disulfide bond</keyword>
<comment type="subcellular location">
    <subcellularLocation>
        <location evidence="16">Secreted</location>
    </subcellularLocation>
</comment>
<dbReference type="Proteomes" id="UP000027138">
    <property type="component" value="Unassembled WGS sequence"/>
</dbReference>
<dbReference type="Gene3D" id="1.10.420.10">
    <property type="entry name" value="Peroxidase, domain 2"/>
    <property type="match status" value="1"/>
</dbReference>
<keyword evidence="8 16" id="KW-0560">Oxidoreductase</keyword>
<dbReference type="InterPro" id="IPR019794">
    <property type="entry name" value="Peroxidases_AS"/>
</dbReference>
<feature type="binding site" evidence="13">
    <location>
        <position position="235"/>
    </location>
    <ligand>
        <name>Ca(2+)</name>
        <dbReference type="ChEBI" id="CHEBI:29108"/>
        <label>2</label>
    </ligand>
</feature>
<evidence type="ECO:0000256" key="11">
    <source>
        <dbReference type="PIRSR" id="PIRSR600823-1"/>
    </source>
</evidence>
<feature type="disulfide bond" evidence="15">
    <location>
        <begin position="194"/>
        <end position="219"/>
    </location>
</feature>
<feature type="binding site" evidence="13">
    <location>
        <position position="67"/>
    </location>
    <ligand>
        <name>Ca(2+)</name>
        <dbReference type="ChEBI" id="CHEBI:29108"/>
        <label>1</label>
    </ligand>
</feature>
<feature type="binding site" evidence="13">
    <location>
        <position position="82"/>
    </location>
    <ligand>
        <name>Ca(2+)</name>
        <dbReference type="ChEBI" id="CHEBI:29108"/>
        <label>1</label>
    </ligand>
</feature>
<evidence type="ECO:0000256" key="8">
    <source>
        <dbReference type="ARBA" id="ARBA00023002"/>
    </source>
</evidence>
<evidence type="ECO:0000256" key="12">
    <source>
        <dbReference type="PIRSR" id="PIRSR600823-2"/>
    </source>
</evidence>
<organism evidence="18 19">
    <name type="scientific">Jatropha curcas</name>
    <name type="common">Barbados nut</name>
    <dbReference type="NCBI Taxonomy" id="180498"/>
    <lineage>
        <taxon>Eukaryota</taxon>
        <taxon>Viridiplantae</taxon>
        <taxon>Streptophyta</taxon>
        <taxon>Embryophyta</taxon>
        <taxon>Tracheophyta</taxon>
        <taxon>Spermatophyta</taxon>
        <taxon>Magnoliopsida</taxon>
        <taxon>eudicotyledons</taxon>
        <taxon>Gunneridae</taxon>
        <taxon>Pentapetalae</taxon>
        <taxon>rosids</taxon>
        <taxon>fabids</taxon>
        <taxon>Malpighiales</taxon>
        <taxon>Euphorbiaceae</taxon>
        <taxon>Crotonoideae</taxon>
        <taxon>Jatropheae</taxon>
        <taxon>Jatropha</taxon>
    </lineage>
</organism>
<feature type="disulfide bond" evidence="15">
    <location>
        <begin position="32"/>
        <end position="109"/>
    </location>
</feature>
<dbReference type="EC" id="1.11.1.7" evidence="4 16"/>
<evidence type="ECO:0000256" key="6">
    <source>
        <dbReference type="ARBA" id="ARBA00022617"/>
    </source>
</evidence>
<evidence type="ECO:0000313" key="18">
    <source>
        <dbReference type="EMBL" id="KDP22794.1"/>
    </source>
</evidence>
<evidence type="ECO:0000256" key="4">
    <source>
        <dbReference type="ARBA" id="ARBA00012313"/>
    </source>
</evidence>
<comment type="function">
    <text evidence="2">Removal of H(2)O(2), oxidation of toxic reductants, biosynthesis and degradation of lignin, suberization, auxin catabolism, response to environmental stresses such as wounding, pathogen attack and oxidative stress. These functions might be dependent on each isozyme/isoform in each plant tissue.</text>
</comment>
<dbReference type="KEGG" id="jcu:105648136"/>
<name>A0A067JTD6_JATCU</name>
<evidence type="ECO:0000313" key="19">
    <source>
        <dbReference type="Proteomes" id="UP000027138"/>
    </source>
</evidence>
<dbReference type="FunFam" id="1.10.420.10:FF:000001">
    <property type="entry name" value="Peroxidase"/>
    <property type="match status" value="1"/>
</dbReference>
<dbReference type="InterPro" id="IPR010255">
    <property type="entry name" value="Haem_peroxidase_sf"/>
</dbReference>
<dbReference type="GO" id="GO:0042744">
    <property type="term" value="P:hydrogen peroxide catabolic process"/>
    <property type="evidence" value="ECO:0007669"/>
    <property type="project" value="UniProtKB-KW"/>
</dbReference>
<comment type="cofactor">
    <cofactor evidence="13 16">
        <name>Ca(2+)</name>
        <dbReference type="ChEBI" id="CHEBI:29108"/>
    </cofactor>
    <text evidence="13 16">Binds 2 calcium ions per subunit.</text>
</comment>
<evidence type="ECO:0000256" key="2">
    <source>
        <dbReference type="ARBA" id="ARBA00002322"/>
    </source>
</evidence>
<dbReference type="InterPro" id="IPR033905">
    <property type="entry name" value="Secretory_peroxidase"/>
</dbReference>
<feature type="disulfide bond" evidence="15">
    <location>
        <begin position="65"/>
        <end position="70"/>
    </location>
</feature>
<evidence type="ECO:0000256" key="3">
    <source>
        <dbReference type="ARBA" id="ARBA00006873"/>
    </source>
</evidence>
<evidence type="ECO:0000256" key="13">
    <source>
        <dbReference type="PIRSR" id="PIRSR600823-3"/>
    </source>
</evidence>
<evidence type="ECO:0000256" key="10">
    <source>
        <dbReference type="ARBA" id="ARBA00023157"/>
    </source>
</evidence>
<keyword evidence="16" id="KW-0964">Secreted</keyword>
<sequence>MINAFKLRVEAFLVFVGIVSAQLSPDYYAKTCPNVLPVIKSAVKSAVANETCNGASLLRLHFHDCVVNRCDASVLLDGLLGEKTSIPNINSLKGFEIIDSIKYQLESSCPGVLSCADILAVASRDSVVAFGGPSWTVRVGRRDSLTASSIAPALNLPPPTFDLSLLIPNFAAKGFNIKELVALSGAHTIGKARCVNFRGRIYNESNINSSYAASLRKNCPFSGGDDNLADLSVTTPTTFDNSYFTSLLSQNGLLHSDQQLFNGGGTDSQVRAYSSNATSFFRDFADAMIKMGNLSPLIYPHGQIRRTCRVVN</sequence>
<feature type="binding site" evidence="13">
    <location>
        <position position="240"/>
    </location>
    <ligand>
        <name>Ca(2+)</name>
        <dbReference type="ChEBI" id="CHEBI:29108"/>
        <label>2</label>
    </ligand>
</feature>
<dbReference type="PANTHER" id="PTHR31388:SF247">
    <property type="entry name" value="PEROXIDASE"/>
    <property type="match status" value="1"/>
</dbReference>
<dbReference type="PANTHER" id="PTHR31388">
    <property type="entry name" value="PEROXIDASE 72-RELATED"/>
    <property type="match status" value="1"/>
</dbReference>
<protein>
    <recommendedName>
        <fullName evidence="4 16">Peroxidase</fullName>
        <ecNumber evidence="4 16">1.11.1.7</ecNumber>
    </recommendedName>
</protein>
<dbReference type="GO" id="GO:0140825">
    <property type="term" value="F:lactoperoxidase activity"/>
    <property type="evidence" value="ECO:0007669"/>
    <property type="project" value="UniProtKB-EC"/>
</dbReference>
<keyword evidence="5 16" id="KW-0575">Peroxidase</keyword>
<dbReference type="GO" id="GO:0020037">
    <property type="term" value="F:heme binding"/>
    <property type="evidence" value="ECO:0007669"/>
    <property type="project" value="UniProtKB-UniRule"/>
</dbReference>
<comment type="similarity">
    <text evidence="3">Belongs to the peroxidase family. Ascorbate peroxidase subfamily.</text>
</comment>
<dbReference type="PROSITE" id="PS00436">
    <property type="entry name" value="PEROXIDASE_2"/>
    <property type="match status" value="1"/>
</dbReference>
<gene>
    <name evidence="18" type="ORF">JCGZ_00381</name>
</gene>
<dbReference type="PROSITE" id="PS50873">
    <property type="entry name" value="PEROXIDASE_4"/>
    <property type="match status" value="1"/>
</dbReference>
<comment type="catalytic activity">
    <reaction evidence="1 16">
        <text>2 a phenolic donor + H2O2 = 2 a phenolic radical donor + 2 H2O</text>
        <dbReference type="Rhea" id="RHEA:56136"/>
        <dbReference type="ChEBI" id="CHEBI:15377"/>
        <dbReference type="ChEBI" id="CHEBI:16240"/>
        <dbReference type="ChEBI" id="CHEBI:139520"/>
        <dbReference type="ChEBI" id="CHEBI:139521"/>
        <dbReference type="EC" id="1.11.1.7"/>
    </reaction>
</comment>
<feature type="binding site" evidence="13">
    <location>
        <position position="73"/>
    </location>
    <ligand>
        <name>Ca(2+)</name>
        <dbReference type="ChEBI" id="CHEBI:29108"/>
        <label>1</label>
    </ligand>
</feature>
<dbReference type="PROSITE" id="PS00435">
    <property type="entry name" value="PEROXIDASE_1"/>
    <property type="match status" value="1"/>
</dbReference>
<evidence type="ECO:0000259" key="17">
    <source>
        <dbReference type="PROSITE" id="PS50873"/>
    </source>
</evidence>
<dbReference type="PRINTS" id="PR00458">
    <property type="entry name" value="PEROXIDASE"/>
</dbReference>
<feature type="binding site" description="axial binding residue" evidence="13">
    <location>
        <position position="187"/>
    </location>
    <ligand>
        <name>heme b</name>
        <dbReference type="ChEBI" id="CHEBI:60344"/>
    </ligand>
    <ligandPart>
        <name>Fe</name>
        <dbReference type="ChEBI" id="CHEBI:18248"/>
    </ligandPart>
</feature>
<feature type="active site" description="Proton acceptor" evidence="11">
    <location>
        <position position="63"/>
    </location>
</feature>
<dbReference type="OrthoDB" id="2113341at2759"/>
<dbReference type="Pfam" id="PF00141">
    <property type="entry name" value="peroxidase"/>
    <property type="match status" value="1"/>
</dbReference>
<evidence type="ECO:0000256" key="16">
    <source>
        <dbReference type="RuleBase" id="RU362060"/>
    </source>
</evidence>
<accession>A0A067JTD6</accession>
<dbReference type="AlphaFoldDB" id="A0A067JTD6"/>
<dbReference type="InterPro" id="IPR002016">
    <property type="entry name" value="Haem_peroxidase"/>
</dbReference>
<dbReference type="InterPro" id="IPR019793">
    <property type="entry name" value="Peroxidases_heam-ligand_BS"/>
</dbReference>
<feature type="domain" description="Plant heme peroxidase family profile" evidence="17">
    <location>
        <begin position="22"/>
        <end position="312"/>
    </location>
</feature>
<proteinExistence type="inferred from homology"/>
<keyword evidence="7 13" id="KW-0479">Metal-binding</keyword>
<dbReference type="GO" id="GO:0046872">
    <property type="term" value="F:metal ion binding"/>
    <property type="evidence" value="ECO:0007669"/>
    <property type="project" value="UniProtKB-UniRule"/>
</dbReference>